<dbReference type="AlphaFoldDB" id="A0AAV4MB53"/>
<evidence type="ECO:0000313" key="1">
    <source>
        <dbReference type="EMBL" id="GIX69624.1"/>
    </source>
</evidence>
<gene>
    <name evidence="1" type="ORF">CEXT_797661</name>
</gene>
<dbReference type="EMBL" id="BPLR01002069">
    <property type="protein sequence ID" value="GIX69624.1"/>
    <property type="molecule type" value="Genomic_DNA"/>
</dbReference>
<keyword evidence="2" id="KW-1185">Reference proteome</keyword>
<name>A0AAV4MB53_CAEEX</name>
<organism evidence="1 2">
    <name type="scientific">Caerostris extrusa</name>
    <name type="common">Bark spider</name>
    <name type="synonym">Caerostris bankana</name>
    <dbReference type="NCBI Taxonomy" id="172846"/>
    <lineage>
        <taxon>Eukaryota</taxon>
        <taxon>Metazoa</taxon>
        <taxon>Ecdysozoa</taxon>
        <taxon>Arthropoda</taxon>
        <taxon>Chelicerata</taxon>
        <taxon>Arachnida</taxon>
        <taxon>Araneae</taxon>
        <taxon>Araneomorphae</taxon>
        <taxon>Entelegynae</taxon>
        <taxon>Araneoidea</taxon>
        <taxon>Araneidae</taxon>
        <taxon>Caerostris</taxon>
    </lineage>
</organism>
<sequence length="110" mass="12480">MYLHGLRAAWVASSFADDQICSECRLVKRGKQVSPLSTLEVPPPSPAQPFLQAWSALSLPRLALREKDPTFHDSISSRKRPRINDSVWFQRIKQGQFIYGVSLNSNRAKK</sequence>
<accession>A0AAV4MB53</accession>
<dbReference type="Proteomes" id="UP001054945">
    <property type="component" value="Unassembled WGS sequence"/>
</dbReference>
<comment type="caution">
    <text evidence="1">The sequence shown here is derived from an EMBL/GenBank/DDBJ whole genome shotgun (WGS) entry which is preliminary data.</text>
</comment>
<proteinExistence type="predicted"/>
<reference evidence="1 2" key="1">
    <citation type="submission" date="2021-06" db="EMBL/GenBank/DDBJ databases">
        <title>Caerostris extrusa draft genome.</title>
        <authorList>
            <person name="Kono N."/>
            <person name="Arakawa K."/>
        </authorList>
    </citation>
    <scope>NUCLEOTIDE SEQUENCE [LARGE SCALE GENOMIC DNA]</scope>
</reference>
<protein>
    <submittedName>
        <fullName evidence="1">Uncharacterized protein</fullName>
    </submittedName>
</protein>
<evidence type="ECO:0000313" key="2">
    <source>
        <dbReference type="Proteomes" id="UP001054945"/>
    </source>
</evidence>